<reference evidence="11 12" key="1">
    <citation type="journal article" date="2019" name="Nat. Ecol. Evol.">
        <title>Megaphylogeny resolves global patterns of mushroom evolution.</title>
        <authorList>
            <person name="Varga T."/>
            <person name="Krizsan K."/>
            <person name="Foldi C."/>
            <person name="Dima B."/>
            <person name="Sanchez-Garcia M."/>
            <person name="Sanchez-Ramirez S."/>
            <person name="Szollosi G.J."/>
            <person name="Szarkandi J.G."/>
            <person name="Papp V."/>
            <person name="Albert L."/>
            <person name="Andreopoulos W."/>
            <person name="Angelini C."/>
            <person name="Antonin V."/>
            <person name="Barry K.W."/>
            <person name="Bougher N.L."/>
            <person name="Buchanan P."/>
            <person name="Buyck B."/>
            <person name="Bense V."/>
            <person name="Catcheside P."/>
            <person name="Chovatia M."/>
            <person name="Cooper J."/>
            <person name="Damon W."/>
            <person name="Desjardin D."/>
            <person name="Finy P."/>
            <person name="Geml J."/>
            <person name="Haridas S."/>
            <person name="Hughes K."/>
            <person name="Justo A."/>
            <person name="Karasinski D."/>
            <person name="Kautmanova I."/>
            <person name="Kiss B."/>
            <person name="Kocsube S."/>
            <person name="Kotiranta H."/>
            <person name="LaButti K.M."/>
            <person name="Lechner B.E."/>
            <person name="Liimatainen K."/>
            <person name="Lipzen A."/>
            <person name="Lukacs Z."/>
            <person name="Mihaltcheva S."/>
            <person name="Morgado L.N."/>
            <person name="Niskanen T."/>
            <person name="Noordeloos M.E."/>
            <person name="Ohm R.A."/>
            <person name="Ortiz-Santana B."/>
            <person name="Ovrebo C."/>
            <person name="Racz N."/>
            <person name="Riley R."/>
            <person name="Savchenko A."/>
            <person name="Shiryaev A."/>
            <person name="Soop K."/>
            <person name="Spirin V."/>
            <person name="Szebenyi C."/>
            <person name="Tomsovsky M."/>
            <person name="Tulloss R.E."/>
            <person name="Uehling J."/>
            <person name="Grigoriev I.V."/>
            <person name="Vagvolgyi C."/>
            <person name="Papp T."/>
            <person name="Martin F.M."/>
            <person name="Miettinen O."/>
            <person name="Hibbett D.S."/>
            <person name="Nagy L.G."/>
        </authorList>
    </citation>
    <scope>NUCLEOTIDE SEQUENCE [LARGE SCALE GENOMIC DNA]</scope>
    <source>
        <strain evidence="11 12">CBS 121175</strain>
    </source>
</reference>
<comment type="pathway">
    <text evidence="2">Secondary metabolite biosynthesis.</text>
</comment>
<comment type="cofactor">
    <cofactor evidence="1 9">
        <name>heme</name>
        <dbReference type="ChEBI" id="CHEBI:30413"/>
    </cofactor>
</comment>
<evidence type="ECO:0000256" key="1">
    <source>
        <dbReference type="ARBA" id="ARBA00001971"/>
    </source>
</evidence>
<dbReference type="PRINTS" id="PR00385">
    <property type="entry name" value="P450"/>
</dbReference>
<dbReference type="PRINTS" id="PR00463">
    <property type="entry name" value="EP450I"/>
</dbReference>
<evidence type="ECO:0000256" key="5">
    <source>
        <dbReference type="ARBA" id="ARBA00022723"/>
    </source>
</evidence>
<dbReference type="GO" id="GO:0004497">
    <property type="term" value="F:monooxygenase activity"/>
    <property type="evidence" value="ECO:0007669"/>
    <property type="project" value="UniProtKB-KW"/>
</dbReference>
<keyword evidence="5 9" id="KW-0479">Metal-binding</keyword>
<dbReference type="PANTHER" id="PTHR46300:SF7">
    <property type="entry name" value="P450, PUTATIVE (EUROFUNG)-RELATED"/>
    <property type="match status" value="1"/>
</dbReference>
<evidence type="ECO:0000256" key="7">
    <source>
        <dbReference type="ARBA" id="ARBA00023004"/>
    </source>
</evidence>
<sequence length="516" mass="58353">MEPVFSDISQWKWPIVLSLAICAFAANSALSKRKLPLPPGPTGWPVVGNLFQIPQTSPWVVYKEWAKQYGGITYLNAMGQDIVVVNDLRTAVDLLEKRAINTSDRVGLPSLDILGLDWAFSLMPYGTEWRVRKRAFHYFFGRRQVSEHYPVIEQECLTYLRELAKTPEKLFKHSRLYFGSTLMRLSYGGNDPRYRQMLIEDGEEFVVRFSSTSVPGRLLVNTFPILRHVPEWLPGAGWKRYLKDGATINARLVPQPYYNAKTRLMDETDTDELPSLVKTLVEQLGSKTDPDYSERERIAMGVCAETYVAGVDTSFSTTGALFAALTRYPEVQARAQAEIDAVTGGNRLPVPDDMPHLPYIEAIVKETIRLFPSAPLGVPHATTADDDFNGYLIPKKTVILPNSWAMLRDPEMFEEPDEFRPERYLKDGKLDPSTADPSIIAFGFGRRVCPGRHFGSLVLKYTAASFLAVFNIQPMKDETGNEVPVTVEYTSDLIRFLKPFKCDIKPRSPKHASWLE</sequence>
<evidence type="ECO:0000256" key="3">
    <source>
        <dbReference type="ARBA" id="ARBA00010617"/>
    </source>
</evidence>
<gene>
    <name evidence="11" type="ORF">FA15DRAFT_743653</name>
</gene>
<dbReference type="GO" id="GO:0020037">
    <property type="term" value="F:heme binding"/>
    <property type="evidence" value="ECO:0007669"/>
    <property type="project" value="InterPro"/>
</dbReference>
<dbReference type="PANTHER" id="PTHR46300">
    <property type="entry name" value="P450, PUTATIVE (EUROFUNG)-RELATED-RELATED"/>
    <property type="match status" value="1"/>
</dbReference>
<dbReference type="PROSITE" id="PS00086">
    <property type="entry name" value="CYTOCHROME_P450"/>
    <property type="match status" value="1"/>
</dbReference>
<dbReference type="OrthoDB" id="2789670at2759"/>
<evidence type="ECO:0000256" key="8">
    <source>
        <dbReference type="ARBA" id="ARBA00023033"/>
    </source>
</evidence>
<protein>
    <submittedName>
        <fullName evidence="11">Cytochrome P450 98A3</fullName>
    </submittedName>
</protein>
<evidence type="ECO:0000313" key="11">
    <source>
        <dbReference type="EMBL" id="TFK23817.1"/>
    </source>
</evidence>
<keyword evidence="7 9" id="KW-0408">Iron</keyword>
<evidence type="ECO:0000256" key="9">
    <source>
        <dbReference type="PIRSR" id="PIRSR602401-1"/>
    </source>
</evidence>
<proteinExistence type="inferred from homology"/>
<dbReference type="Gene3D" id="1.10.630.10">
    <property type="entry name" value="Cytochrome P450"/>
    <property type="match status" value="1"/>
</dbReference>
<comment type="similarity">
    <text evidence="3 10">Belongs to the cytochrome P450 family.</text>
</comment>
<evidence type="ECO:0000256" key="6">
    <source>
        <dbReference type="ARBA" id="ARBA00023002"/>
    </source>
</evidence>
<dbReference type="EMBL" id="ML210211">
    <property type="protein sequence ID" value="TFK23817.1"/>
    <property type="molecule type" value="Genomic_DNA"/>
</dbReference>
<evidence type="ECO:0000256" key="2">
    <source>
        <dbReference type="ARBA" id="ARBA00005179"/>
    </source>
</evidence>
<organism evidence="11 12">
    <name type="scientific">Coprinopsis marcescibilis</name>
    <name type="common">Agaric fungus</name>
    <name type="synonym">Psathyrella marcescibilis</name>
    <dbReference type="NCBI Taxonomy" id="230819"/>
    <lineage>
        <taxon>Eukaryota</taxon>
        <taxon>Fungi</taxon>
        <taxon>Dikarya</taxon>
        <taxon>Basidiomycota</taxon>
        <taxon>Agaricomycotina</taxon>
        <taxon>Agaricomycetes</taxon>
        <taxon>Agaricomycetidae</taxon>
        <taxon>Agaricales</taxon>
        <taxon>Agaricineae</taxon>
        <taxon>Psathyrellaceae</taxon>
        <taxon>Coprinopsis</taxon>
    </lineage>
</organism>
<dbReference type="InterPro" id="IPR036396">
    <property type="entry name" value="Cyt_P450_sf"/>
</dbReference>
<keyword evidence="6 10" id="KW-0560">Oxidoreductase</keyword>
<dbReference type="GO" id="GO:0016705">
    <property type="term" value="F:oxidoreductase activity, acting on paired donors, with incorporation or reduction of molecular oxygen"/>
    <property type="evidence" value="ECO:0007669"/>
    <property type="project" value="InterPro"/>
</dbReference>
<accession>A0A5C3KU49</accession>
<dbReference type="Proteomes" id="UP000307440">
    <property type="component" value="Unassembled WGS sequence"/>
</dbReference>
<keyword evidence="12" id="KW-1185">Reference proteome</keyword>
<dbReference type="STRING" id="230819.A0A5C3KU49"/>
<evidence type="ECO:0000256" key="10">
    <source>
        <dbReference type="RuleBase" id="RU000461"/>
    </source>
</evidence>
<dbReference type="InterPro" id="IPR001128">
    <property type="entry name" value="Cyt_P450"/>
</dbReference>
<dbReference type="AlphaFoldDB" id="A0A5C3KU49"/>
<dbReference type="GO" id="GO:0005506">
    <property type="term" value="F:iron ion binding"/>
    <property type="evidence" value="ECO:0007669"/>
    <property type="project" value="InterPro"/>
</dbReference>
<dbReference type="InterPro" id="IPR050364">
    <property type="entry name" value="Cytochrome_P450_fung"/>
</dbReference>
<dbReference type="Pfam" id="PF00067">
    <property type="entry name" value="p450"/>
    <property type="match status" value="1"/>
</dbReference>
<feature type="binding site" description="axial binding residue" evidence="9">
    <location>
        <position position="449"/>
    </location>
    <ligand>
        <name>heme</name>
        <dbReference type="ChEBI" id="CHEBI:30413"/>
    </ligand>
    <ligandPart>
        <name>Fe</name>
        <dbReference type="ChEBI" id="CHEBI:18248"/>
    </ligandPart>
</feature>
<dbReference type="InterPro" id="IPR017972">
    <property type="entry name" value="Cyt_P450_CS"/>
</dbReference>
<dbReference type="InterPro" id="IPR002401">
    <property type="entry name" value="Cyt_P450_E_grp-I"/>
</dbReference>
<evidence type="ECO:0000313" key="12">
    <source>
        <dbReference type="Proteomes" id="UP000307440"/>
    </source>
</evidence>
<dbReference type="CDD" id="cd11065">
    <property type="entry name" value="CYP64-like"/>
    <property type="match status" value="1"/>
</dbReference>
<keyword evidence="8 10" id="KW-0503">Monooxygenase</keyword>
<name>A0A5C3KU49_COPMA</name>
<evidence type="ECO:0000256" key="4">
    <source>
        <dbReference type="ARBA" id="ARBA00022617"/>
    </source>
</evidence>
<dbReference type="SUPFAM" id="SSF48264">
    <property type="entry name" value="Cytochrome P450"/>
    <property type="match status" value="1"/>
</dbReference>
<keyword evidence="4 9" id="KW-0349">Heme</keyword>